<sequence length="119" mass="13171">MLRQSKLLAASALLAAFAFAAPLAAQTTVPGYTPGEERPEDFPEGQGRDETFYACIACHNFKLIAAQGLTRNAWDDTVTLMTQRHNMPAIEGAEREVILTYLSTAFPPKQQRGWKNPFN</sequence>
<reference evidence="2 3" key="1">
    <citation type="submission" date="2015-08" db="EMBL/GenBank/DDBJ databases">
        <title>Investigation of the bacterial diversity of lava forest soil.</title>
        <authorList>
            <person name="Lee J.S."/>
        </authorList>
    </citation>
    <scope>NUCLEOTIDE SEQUENCE [LARGE SCALE GENOMIC DNA]</scope>
    <source>
        <strain evidence="2 3">GJW-30</strain>
    </source>
</reference>
<gene>
    <name evidence="2" type="ORF">GJW-30_1_01243</name>
</gene>
<feature type="chain" id="PRO_5006615695" evidence="1">
    <location>
        <begin position="21"/>
        <end position="119"/>
    </location>
</feature>
<dbReference type="EMBL" id="AP014946">
    <property type="protein sequence ID" value="BAT58716.1"/>
    <property type="molecule type" value="Genomic_DNA"/>
</dbReference>
<dbReference type="GO" id="GO:0009055">
    <property type="term" value="F:electron transfer activity"/>
    <property type="evidence" value="ECO:0007669"/>
    <property type="project" value="InterPro"/>
</dbReference>
<accession>A0A0S3PS76</accession>
<organism evidence="2 3">
    <name type="scientific">Variibacter gotjawalensis</name>
    <dbReference type="NCBI Taxonomy" id="1333996"/>
    <lineage>
        <taxon>Bacteria</taxon>
        <taxon>Pseudomonadati</taxon>
        <taxon>Pseudomonadota</taxon>
        <taxon>Alphaproteobacteria</taxon>
        <taxon>Hyphomicrobiales</taxon>
        <taxon>Nitrobacteraceae</taxon>
        <taxon>Variibacter</taxon>
    </lineage>
</organism>
<keyword evidence="1" id="KW-0732">Signal</keyword>
<dbReference type="Proteomes" id="UP000236884">
    <property type="component" value="Chromosome"/>
</dbReference>
<feature type="signal peptide" evidence="1">
    <location>
        <begin position="1"/>
        <end position="20"/>
    </location>
</feature>
<evidence type="ECO:0000313" key="2">
    <source>
        <dbReference type="EMBL" id="BAT58716.1"/>
    </source>
</evidence>
<proteinExistence type="predicted"/>
<protein>
    <submittedName>
        <fullName evidence="2">Uncharacterized protein</fullName>
    </submittedName>
</protein>
<dbReference type="KEGG" id="vgo:GJW-30_1_01243"/>
<evidence type="ECO:0000256" key="1">
    <source>
        <dbReference type="SAM" id="SignalP"/>
    </source>
</evidence>
<keyword evidence="3" id="KW-1185">Reference proteome</keyword>
<dbReference type="GO" id="GO:0020037">
    <property type="term" value="F:heme binding"/>
    <property type="evidence" value="ECO:0007669"/>
    <property type="project" value="InterPro"/>
</dbReference>
<name>A0A0S3PS76_9BRAD</name>
<dbReference type="Gene3D" id="1.10.760.10">
    <property type="entry name" value="Cytochrome c-like domain"/>
    <property type="match status" value="1"/>
</dbReference>
<dbReference type="AlphaFoldDB" id="A0A0S3PS76"/>
<evidence type="ECO:0000313" key="3">
    <source>
        <dbReference type="Proteomes" id="UP000236884"/>
    </source>
</evidence>
<dbReference type="InterPro" id="IPR036909">
    <property type="entry name" value="Cyt_c-like_dom_sf"/>
</dbReference>
<dbReference type="SUPFAM" id="SSF46626">
    <property type="entry name" value="Cytochrome c"/>
    <property type="match status" value="1"/>
</dbReference>